<reference evidence="7 8" key="1">
    <citation type="submission" date="2016-04" db="EMBL/GenBank/DDBJ databases">
        <title>Comparative Genomics and Epigenetics of Sporosarcina ureae.</title>
        <authorList>
            <person name="Oliver A.S."/>
            <person name="Cooper K.K."/>
        </authorList>
    </citation>
    <scope>NUCLEOTIDE SEQUENCE [LARGE SCALE GENOMIC DNA]</scope>
    <source>
        <strain evidence="7 8">S204</strain>
    </source>
</reference>
<dbReference type="InterPro" id="IPR006140">
    <property type="entry name" value="D-isomer_DH_NAD-bd"/>
</dbReference>
<evidence type="ECO:0000256" key="4">
    <source>
        <dbReference type="RuleBase" id="RU003719"/>
    </source>
</evidence>
<dbReference type="Pfam" id="PF02826">
    <property type="entry name" value="2-Hacid_dh_C"/>
    <property type="match status" value="1"/>
</dbReference>
<evidence type="ECO:0000259" key="5">
    <source>
        <dbReference type="Pfam" id="PF00389"/>
    </source>
</evidence>
<evidence type="ECO:0000259" key="6">
    <source>
        <dbReference type="Pfam" id="PF02826"/>
    </source>
</evidence>
<dbReference type="SUPFAM" id="SSF52283">
    <property type="entry name" value="Formate/glycerate dehydrogenase catalytic domain-like"/>
    <property type="match status" value="1"/>
</dbReference>
<dbReference type="Pfam" id="PF00389">
    <property type="entry name" value="2-Hacid_dh"/>
    <property type="match status" value="1"/>
</dbReference>
<name>A0ABM6JUM7_SPOUR</name>
<keyword evidence="3" id="KW-0520">NAD</keyword>
<dbReference type="InterPro" id="IPR043322">
    <property type="entry name" value="CtBP"/>
</dbReference>
<dbReference type="InterPro" id="IPR050418">
    <property type="entry name" value="D-iso_2-hydroxyacid_DH_PdxB"/>
</dbReference>
<sequence length="319" mass="35393">MAFKVVITDYEFDKLNYEEKVFKESGLDINFVKAQCRTEQEVIEAAKDADAIINQYAPLNAKVLNELTNCKVISRYGVGVDTIDLEVAKQKGIAVCNVPDYGIEEVSNHALALLMSWSRKIVELNNAVKNGNWDFSISPPVYRFKNRIFAVIGFGKIPRRVIEKVQPLGFTLVGYDPFVSAEEMAKYNVKKVELDEALTQSDVISLHVPLVKDTHHLINLGNVNDLKDGVFILNTARGPIIETEALIQGLRSGKIAGAALDVVEIEPVPEGHELLGFSNVYITPHSAFYSVEAVEELRTKTARNIVEALEGSVPTYQVV</sequence>
<evidence type="ECO:0000313" key="7">
    <source>
        <dbReference type="EMBL" id="ARF14029.1"/>
    </source>
</evidence>
<feature type="domain" description="D-isomer specific 2-hydroxyacid dehydrogenase catalytic" evidence="5">
    <location>
        <begin position="15"/>
        <end position="318"/>
    </location>
</feature>
<protein>
    <submittedName>
        <fullName evidence="7">Hydroxyacid dehydrogenase</fullName>
    </submittedName>
</protein>
<dbReference type="RefSeq" id="WP_029054799.1">
    <property type="nucleotide sequence ID" value="NZ_CP015108.1"/>
</dbReference>
<evidence type="ECO:0000256" key="2">
    <source>
        <dbReference type="ARBA" id="ARBA00023002"/>
    </source>
</evidence>
<gene>
    <name evidence="7" type="ORF">SporoS204_07650</name>
</gene>
<dbReference type="Proteomes" id="UP000192486">
    <property type="component" value="Chromosome"/>
</dbReference>
<dbReference type="InterPro" id="IPR036291">
    <property type="entry name" value="NAD(P)-bd_dom_sf"/>
</dbReference>
<dbReference type="CDD" id="cd05299">
    <property type="entry name" value="CtBP_dh"/>
    <property type="match status" value="1"/>
</dbReference>
<dbReference type="PROSITE" id="PS00671">
    <property type="entry name" value="D_2_HYDROXYACID_DH_3"/>
    <property type="match status" value="1"/>
</dbReference>
<keyword evidence="2 4" id="KW-0560">Oxidoreductase</keyword>
<comment type="similarity">
    <text evidence="1 4">Belongs to the D-isomer specific 2-hydroxyacid dehydrogenase family.</text>
</comment>
<proteinExistence type="inferred from homology"/>
<dbReference type="PANTHER" id="PTHR43761:SF1">
    <property type="entry name" value="D-ISOMER SPECIFIC 2-HYDROXYACID DEHYDROGENASE CATALYTIC DOMAIN-CONTAINING PROTEIN-RELATED"/>
    <property type="match status" value="1"/>
</dbReference>
<dbReference type="InterPro" id="IPR006139">
    <property type="entry name" value="D-isomer_2_OHA_DH_cat_dom"/>
</dbReference>
<dbReference type="EMBL" id="CP015108">
    <property type="protein sequence ID" value="ARF14029.1"/>
    <property type="molecule type" value="Genomic_DNA"/>
</dbReference>
<evidence type="ECO:0000313" key="8">
    <source>
        <dbReference type="Proteomes" id="UP000192486"/>
    </source>
</evidence>
<dbReference type="PANTHER" id="PTHR43761">
    <property type="entry name" value="D-ISOMER SPECIFIC 2-HYDROXYACID DEHYDROGENASE FAMILY PROTEIN (AFU_ORTHOLOGUE AFUA_1G13630)"/>
    <property type="match status" value="1"/>
</dbReference>
<evidence type="ECO:0000256" key="1">
    <source>
        <dbReference type="ARBA" id="ARBA00005854"/>
    </source>
</evidence>
<dbReference type="Gene3D" id="3.40.50.720">
    <property type="entry name" value="NAD(P)-binding Rossmann-like Domain"/>
    <property type="match status" value="2"/>
</dbReference>
<evidence type="ECO:0000256" key="3">
    <source>
        <dbReference type="ARBA" id="ARBA00023027"/>
    </source>
</evidence>
<feature type="domain" description="D-isomer specific 2-hydroxyacid dehydrogenase NAD-binding" evidence="6">
    <location>
        <begin position="111"/>
        <end position="287"/>
    </location>
</feature>
<dbReference type="InterPro" id="IPR029753">
    <property type="entry name" value="D-isomer_DH_CS"/>
</dbReference>
<dbReference type="SUPFAM" id="SSF51735">
    <property type="entry name" value="NAD(P)-binding Rossmann-fold domains"/>
    <property type="match status" value="1"/>
</dbReference>
<accession>A0ABM6JUM7</accession>
<organism evidence="7 8">
    <name type="scientific">Sporosarcina ureae</name>
    <dbReference type="NCBI Taxonomy" id="1571"/>
    <lineage>
        <taxon>Bacteria</taxon>
        <taxon>Bacillati</taxon>
        <taxon>Bacillota</taxon>
        <taxon>Bacilli</taxon>
        <taxon>Bacillales</taxon>
        <taxon>Caryophanaceae</taxon>
        <taxon>Sporosarcina</taxon>
    </lineage>
</organism>
<keyword evidence="8" id="KW-1185">Reference proteome</keyword>
<dbReference type="PROSITE" id="PS00670">
    <property type="entry name" value="D_2_HYDROXYACID_DH_2"/>
    <property type="match status" value="1"/>
</dbReference>